<evidence type="ECO:0000256" key="2">
    <source>
        <dbReference type="ARBA" id="ARBA00035294"/>
    </source>
</evidence>
<name>A0A1G2IPV9_9BACT</name>
<dbReference type="GO" id="GO:0005840">
    <property type="term" value="C:ribosome"/>
    <property type="evidence" value="ECO:0007669"/>
    <property type="project" value="UniProtKB-KW"/>
</dbReference>
<gene>
    <name evidence="3" type="primary">rpsF</name>
    <name evidence="4" type="ORF">A3G45_02475</name>
</gene>
<dbReference type="GO" id="GO:0003735">
    <property type="term" value="F:structural constituent of ribosome"/>
    <property type="evidence" value="ECO:0007669"/>
    <property type="project" value="InterPro"/>
</dbReference>
<dbReference type="GO" id="GO:0006412">
    <property type="term" value="P:translation"/>
    <property type="evidence" value="ECO:0007669"/>
    <property type="project" value="UniProtKB-UniRule"/>
</dbReference>
<dbReference type="InterPro" id="IPR020814">
    <property type="entry name" value="Ribosomal_S6_plastid/chlpt"/>
</dbReference>
<dbReference type="EMBL" id="MHPE01000024">
    <property type="protein sequence ID" value="OGZ76836.1"/>
    <property type="molecule type" value="Genomic_DNA"/>
</dbReference>
<dbReference type="Gene3D" id="3.30.70.60">
    <property type="match status" value="1"/>
</dbReference>
<dbReference type="InterPro" id="IPR014717">
    <property type="entry name" value="Transl_elong_EF1B/ribsomal_bS6"/>
</dbReference>
<accession>A0A1G2IPV9</accession>
<dbReference type="AlphaFoldDB" id="A0A1G2IPV9"/>
<dbReference type="InterPro" id="IPR000529">
    <property type="entry name" value="Ribosomal_bS6"/>
</dbReference>
<organism evidence="4 5">
    <name type="scientific">Candidatus Staskawiczbacteria bacterium RIFCSPLOWO2_12_FULL_37_15</name>
    <dbReference type="NCBI Taxonomy" id="1802218"/>
    <lineage>
        <taxon>Bacteria</taxon>
        <taxon>Candidatus Staskawicziibacteriota</taxon>
    </lineage>
</organism>
<evidence type="ECO:0000256" key="1">
    <source>
        <dbReference type="ARBA" id="ARBA00009512"/>
    </source>
</evidence>
<comment type="function">
    <text evidence="3">Binds together with bS18 to 16S ribosomal RNA.</text>
</comment>
<comment type="similarity">
    <text evidence="1 3">Belongs to the bacterial ribosomal protein bS6 family.</text>
</comment>
<keyword evidence="3 4" id="KW-0689">Ribosomal protein</keyword>
<proteinExistence type="inferred from homology"/>
<dbReference type="Proteomes" id="UP000178632">
    <property type="component" value="Unassembled WGS sequence"/>
</dbReference>
<keyword evidence="3" id="KW-0687">Ribonucleoprotein</keyword>
<dbReference type="Pfam" id="PF01250">
    <property type="entry name" value="Ribosomal_S6"/>
    <property type="match status" value="1"/>
</dbReference>
<dbReference type="CDD" id="cd00473">
    <property type="entry name" value="bS6"/>
    <property type="match status" value="1"/>
</dbReference>
<dbReference type="SUPFAM" id="SSF54995">
    <property type="entry name" value="Ribosomal protein S6"/>
    <property type="match status" value="1"/>
</dbReference>
<dbReference type="PANTHER" id="PTHR21011">
    <property type="entry name" value="MITOCHONDRIAL 28S RIBOSOMAL PROTEIN S6"/>
    <property type="match status" value="1"/>
</dbReference>
<dbReference type="NCBIfam" id="TIGR00166">
    <property type="entry name" value="S6"/>
    <property type="match status" value="1"/>
</dbReference>
<dbReference type="PANTHER" id="PTHR21011:SF1">
    <property type="entry name" value="SMALL RIBOSOMAL SUBUNIT PROTEIN BS6M"/>
    <property type="match status" value="1"/>
</dbReference>
<dbReference type="GO" id="GO:0005737">
    <property type="term" value="C:cytoplasm"/>
    <property type="evidence" value="ECO:0007669"/>
    <property type="project" value="UniProtKB-ARBA"/>
</dbReference>
<evidence type="ECO:0000313" key="4">
    <source>
        <dbReference type="EMBL" id="OGZ76836.1"/>
    </source>
</evidence>
<dbReference type="InterPro" id="IPR035980">
    <property type="entry name" value="Ribosomal_bS6_sf"/>
</dbReference>
<keyword evidence="3" id="KW-0694">RNA-binding</keyword>
<sequence>MKTYELTYIISSEITSEEAGAMAKEVNSFIESKEGTILRSENPVAKTLSYPIKKFGSGYFVVLEFSAEPEKIKELGEKLKNDKKILRHLVIIKRPARTRKERKSVRKLIFSNEAETKNGTADKNLRAEAAEEKGKKIELEEIEKKLDEILGE</sequence>
<keyword evidence="3" id="KW-0699">rRNA-binding</keyword>
<reference evidence="4 5" key="1">
    <citation type="journal article" date="2016" name="Nat. Commun.">
        <title>Thousands of microbial genomes shed light on interconnected biogeochemical processes in an aquifer system.</title>
        <authorList>
            <person name="Anantharaman K."/>
            <person name="Brown C.T."/>
            <person name="Hug L.A."/>
            <person name="Sharon I."/>
            <person name="Castelle C.J."/>
            <person name="Probst A.J."/>
            <person name="Thomas B.C."/>
            <person name="Singh A."/>
            <person name="Wilkins M.J."/>
            <person name="Karaoz U."/>
            <person name="Brodie E.L."/>
            <person name="Williams K.H."/>
            <person name="Hubbard S.S."/>
            <person name="Banfield J.F."/>
        </authorList>
    </citation>
    <scope>NUCLEOTIDE SEQUENCE [LARGE SCALE GENOMIC DNA]</scope>
</reference>
<evidence type="ECO:0000256" key="3">
    <source>
        <dbReference type="HAMAP-Rule" id="MF_00360"/>
    </source>
</evidence>
<dbReference type="GO" id="GO:0070181">
    <property type="term" value="F:small ribosomal subunit rRNA binding"/>
    <property type="evidence" value="ECO:0007669"/>
    <property type="project" value="TreeGrafter"/>
</dbReference>
<evidence type="ECO:0000313" key="5">
    <source>
        <dbReference type="Proteomes" id="UP000178632"/>
    </source>
</evidence>
<dbReference type="GO" id="GO:1990904">
    <property type="term" value="C:ribonucleoprotein complex"/>
    <property type="evidence" value="ECO:0007669"/>
    <property type="project" value="UniProtKB-KW"/>
</dbReference>
<dbReference type="HAMAP" id="MF_00360">
    <property type="entry name" value="Ribosomal_bS6"/>
    <property type="match status" value="1"/>
</dbReference>
<comment type="caution">
    <text evidence="4">The sequence shown here is derived from an EMBL/GenBank/DDBJ whole genome shotgun (WGS) entry which is preliminary data.</text>
</comment>
<protein>
    <recommendedName>
        <fullName evidence="2 3">Small ribosomal subunit protein bS6</fullName>
    </recommendedName>
</protein>